<comment type="caution">
    <text evidence="2">The sequence shown here is derived from an EMBL/GenBank/DDBJ whole genome shotgun (WGS) entry which is preliminary data.</text>
</comment>
<proteinExistence type="predicted"/>
<organism evidence="2 3">
    <name type="scientific">Nannocystis pusilla</name>
    <dbReference type="NCBI Taxonomy" id="889268"/>
    <lineage>
        <taxon>Bacteria</taxon>
        <taxon>Pseudomonadati</taxon>
        <taxon>Myxococcota</taxon>
        <taxon>Polyangia</taxon>
        <taxon>Nannocystales</taxon>
        <taxon>Nannocystaceae</taxon>
        <taxon>Nannocystis</taxon>
    </lineage>
</organism>
<accession>A0ABS7TLB7</accession>
<feature type="region of interest" description="Disordered" evidence="1">
    <location>
        <begin position="1"/>
        <end position="23"/>
    </location>
</feature>
<evidence type="ECO:0000313" key="2">
    <source>
        <dbReference type="EMBL" id="MBZ5709017.1"/>
    </source>
</evidence>
<evidence type="ECO:0008006" key="4">
    <source>
        <dbReference type="Google" id="ProtNLM"/>
    </source>
</evidence>
<name>A0ABS7TLB7_9BACT</name>
<sequence length="60" mass="6571">MSRARSPAHQQLELPALDDPRDAGALPEPAAAVACIRCGWYVLMTEETCPVCHVPRDTPR</sequence>
<dbReference type="Proteomes" id="UP001139031">
    <property type="component" value="Unassembled WGS sequence"/>
</dbReference>
<keyword evidence="3" id="KW-1185">Reference proteome</keyword>
<gene>
    <name evidence="2" type="ORF">K7C98_07085</name>
</gene>
<evidence type="ECO:0000256" key="1">
    <source>
        <dbReference type="SAM" id="MobiDB-lite"/>
    </source>
</evidence>
<protein>
    <recommendedName>
        <fullName evidence="4">Rubrerythrin-like domain-containing protein</fullName>
    </recommendedName>
</protein>
<dbReference type="RefSeq" id="WP_224190794.1">
    <property type="nucleotide sequence ID" value="NZ_JAIRAU010000002.1"/>
</dbReference>
<dbReference type="EMBL" id="JAIRAU010000002">
    <property type="protein sequence ID" value="MBZ5709017.1"/>
    <property type="molecule type" value="Genomic_DNA"/>
</dbReference>
<reference evidence="2" key="1">
    <citation type="submission" date="2021-08" db="EMBL/GenBank/DDBJ databases">
        <authorList>
            <person name="Stevens D.C."/>
        </authorList>
    </citation>
    <scope>NUCLEOTIDE SEQUENCE</scope>
    <source>
        <strain evidence="2">DSM 53165</strain>
    </source>
</reference>
<evidence type="ECO:0000313" key="3">
    <source>
        <dbReference type="Proteomes" id="UP001139031"/>
    </source>
</evidence>